<dbReference type="SUPFAM" id="SSF48726">
    <property type="entry name" value="Immunoglobulin"/>
    <property type="match status" value="2"/>
</dbReference>
<keyword evidence="2" id="KW-0472">Membrane</keyword>
<dbReference type="PANTHER" id="PTHR11640">
    <property type="entry name" value="NEPHRIN"/>
    <property type="match status" value="1"/>
</dbReference>
<comment type="caution">
    <text evidence="7">The sequence shown here is derived from an EMBL/GenBank/DDBJ whole genome shotgun (WGS) entry which is preliminary data.</text>
</comment>
<dbReference type="InterPro" id="IPR003598">
    <property type="entry name" value="Ig_sub2"/>
</dbReference>
<feature type="domain" description="Ig-like" evidence="6">
    <location>
        <begin position="115"/>
        <end position="201"/>
    </location>
</feature>
<dbReference type="InterPro" id="IPR013783">
    <property type="entry name" value="Ig-like_fold"/>
</dbReference>
<dbReference type="InterPro" id="IPR051275">
    <property type="entry name" value="Cell_adhesion_signaling"/>
</dbReference>
<dbReference type="AlphaFoldDB" id="A0A8S3S973"/>
<dbReference type="Gene3D" id="2.60.40.10">
    <property type="entry name" value="Immunoglobulins"/>
    <property type="match status" value="2"/>
</dbReference>
<feature type="domain" description="Ig-like" evidence="6">
    <location>
        <begin position="15"/>
        <end position="102"/>
    </location>
</feature>
<keyword evidence="3" id="KW-1015">Disulfide bond</keyword>
<dbReference type="InterPro" id="IPR007110">
    <property type="entry name" value="Ig-like_dom"/>
</dbReference>
<proteinExistence type="predicted"/>
<dbReference type="SMART" id="SM00408">
    <property type="entry name" value="IGc2"/>
    <property type="match status" value="2"/>
</dbReference>
<evidence type="ECO:0000313" key="7">
    <source>
        <dbReference type="EMBL" id="CAG2217814.1"/>
    </source>
</evidence>
<evidence type="ECO:0000259" key="6">
    <source>
        <dbReference type="PROSITE" id="PS50835"/>
    </source>
</evidence>
<dbReference type="OrthoDB" id="6139589at2759"/>
<dbReference type="EMBL" id="CAJPWZ010001576">
    <property type="protein sequence ID" value="CAG2217814.1"/>
    <property type="molecule type" value="Genomic_DNA"/>
</dbReference>
<dbReference type="GO" id="GO:0005911">
    <property type="term" value="C:cell-cell junction"/>
    <property type="evidence" value="ECO:0007669"/>
    <property type="project" value="TreeGrafter"/>
</dbReference>
<dbReference type="PANTHER" id="PTHR11640:SF31">
    <property type="entry name" value="IRREGULAR CHIASM C-ROUGHEST PROTEIN-RELATED"/>
    <property type="match status" value="1"/>
</dbReference>
<evidence type="ECO:0000256" key="1">
    <source>
        <dbReference type="ARBA" id="ARBA00004479"/>
    </source>
</evidence>
<dbReference type="InterPro" id="IPR036179">
    <property type="entry name" value="Ig-like_dom_sf"/>
</dbReference>
<evidence type="ECO:0000256" key="4">
    <source>
        <dbReference type="ARBA" id="ARBA00023180"/>
    </source>
</evidence>
<dbReference type="GO" id="GO:0005886">
    <property type="term" value="C:plasma membrane"/>
    <property type="evidence" value="ECO:0007669"/>
    <property type="project" value="TreeGrafter"/>
</dbReference>
<keyword evidence="5" id="KW-0393">Immunoglobulin domain</keyword>
<dbReference type="GO" id="GO:0098609">
    <property type="term" value="P:cell-cell adhesion"/>
    <property type="evidence" value="ECO:0007669"/>
    <property type="project" value="TreeGrafter"/>
</dbReference>
<dbReference type="InterPro" id="IPR003599">
    <property type="entry name" value="Ig_sub"/>
</dbReference>
<name>A0A8S3S973_MYTED</name>
<evidence type="ECO:0000256" key="2">
    <source>
        <dbReference type="ARBA" id="ARBA00023136"/>
    </source>
</evidence>
<evidence type="ECO:0000313" key="8">
    <source>
        <dbReference type="Proteomes" id="UP000683360"/>
    </source>
</evidence>
<dbReference type="PROSITE" id="PS50835">
    <property type="entry name" value="IG_LIKE"/>
    <property type="match status" value="2"/>
</dbReference>
<sequence>MNTNSTFSGQHVYVPVQNGAEIIKIPNQEPHEGTSFSIICSGNSYPALTDTDVTWTKQNDYNNKWPGQTLILDNINRSDSGTYVCSVVIKLAPSVGTAINVTGSTTVEVDVLYRPTVAIFPNFTQYKVLENATNLNLVCRVTDANPTPTFYGWYKDNSKINGNTANTYTISEVQRSHTGRYTCDATNAVNSSGRSSTVHLDVLCKFQ</sequence>
<dbReference type="GO" id="GO:0050839">
    <property type="term" value="F:cell adhesion molecule binding"/>
    <property type="evidence" value="ECO:0007669"/>
    <property type="project" value="TreeGrafter"/>
</dbReference>
<dbReference type="Pfam" id="PF13895">
    <property type="entry name" value="Ig_2"/>
    <property type="match status" value="1"/>
</dbReference>
<dbReference type="Pfam" id="PF13927">
    <property type="entry name" value="Ig_3"/>
    <property type="match status" value="1"/>
</dbReference>
<evidence type="ECO:0000256" key="5">
    <source>
        <dbReference type="ARBA" id="ARBA00023319"/>
    </source>
</evidence>
<organism evidence="7 8">
    <name type="scientific">Mytilus edulis</name>
    <name type="common">Blue mussel</name>
    <dbReference type="NCBI Taxonomy" id="6550"/>
    <lineage>
        <taxon>Eukaryota</taxon>
        <taxon>Metazoa</taxon>
        <taxon>Spiralia</taxon>
        <taxon>Lophotrochozoa</taxon>
        <taxon>Mollusca</taxon>
        <taxon>Bivalvia</taxon>
        <taxon>Autobranchia</taxon>
        <taxon>Pteriomorphia</taxon>
        <taxon>Mytilida</taxon>
        <taxon>Mytiloidea</taxon>
        <taxon>Mytilidae</taxon>
        <taxon>Mytilinae</taxon>
        <taxon>Mytilus</taxon>
    </lineage>
</organism>
<dbReference type="SMART" id="SM00409">
    <property type="entry name" value="IG"/>
    <property type="match status" value="2"/>
</dbReference>
<evidence type="ECO:0000256" key="3">
    <source>
        <dbReference type="ARBA" id="ARBA00023157"/>
    </source>
</evidence>
<accession>A0A8S3S973</accession>
<keyword evidence="8" id="KW-1185">Reference proteome</keyword>
<protein>
    <recommendedName>
        <fullName evidence="6">Ig-like domain-containing protein</fullName>
    </recommendedName>
</protein>
<dbReference type="Proteomes" id="UP000683360">
    <property type="component" value="Unassembled WGS sequence"/>
</dbReference>
<keyword evidence="4" id="KW-0325">Glycoprotein</keyword>
<gene>
    <name evidence="7" type="ORF">MEDL_31466</name>
</gene>
<comment type="subcellular location">
    <subcellularLocation>
        <location evidence="1">Membrane</location>
        <topology evidence="1">Single-pass type I membrane protein</topology>
    </subcellularLocation>
</comment>
<reference evidence="7" key="1">
    <citation type="submission" date="2021-03" db="EMBL/GenBank/DDBJ databases">
        <authorList>
            <person name="Bekaert M."/>
        </authorList>
    </citation>
    <scope>NUCLEOTIDE SEQUENCE</scope>
</reference>